<comment type="catalytic activity">
    <reaction evidence="15">
        <text>[GlcNAc-(1-&gt;4)-Mur2Ac(oyl-L-Ala-gamma-D-Glu-L-Lys-D-Ala-D-Ala)](n)-di-trans,octa-cis-undecaprenyl diphosphate + beta-D-GlcNAc-(1-&gt;4)-Mur2Ac(oyl-L-Ala-gamma-D-Glu-L-Lys-D-Ala-D-Ala)-di-trans,octa-cis-undecaprenyl diphosphate = [GlcNAc-(1-&gt;4)-Mur2Ac(oyl-L-Ala-gamma-D-Glu-L-Lys-D-Ala-D-Ala)](n+1)-di-trans,octa-cis-undecaprenyl diphosphate + di-trans,octa-cis-undecaprenyl diphosphate + H(+)</text>
        <dbReference type="Rhea" id="RHEA:23708"/>
        <dbReference type="Rhea" id="RHEA-COMP:9602"/>
        <dbReference type="Rhea" id="RHEA-COMP:9603"/>
        <dbReference type="ChEBI" id="CHEBI:15378"/>
        <dbReference type="ChEBI" id="CHEBI:58405"/>
        <dbReference type="ChEBI" id="CHEBI:60033"/>
        <dbReference type="ChEBI" id="CHEBI:78435"/>
        <dbReference type="EC" id="2.4.99.28"/>
    </reaction>
</comment>
<evidence type="ECO:0000256" key="9">
    <source>
        <dbReference type="ARBA" id="ARBA00032370"/>
    </source>
</evidence>
<evidence type="ECO:0000313" key="19">
    <source>
        <dbReference type="Proteomes" id="UP000306420"/>
    </source>
</evidence>
<evidence type="ECO:0000256" key="10">
    <source>
        <dbReference type="ARBA" id="ARBA00033270"/>
    </source>
</evidence>
<feature type="transmembrane region" description="Helical" evidence="17">
    <location>
        <begin position="73"/>
        <end position="93"/>
    </location>
</feature>
<comment type="function">
    <text evidence="16">Peptidoglycan polymerase that is essential for cell division.</text>
</comment>
<evidence type="ECO:0000256" key="2">
    <source>
        <dbReference type="ARBA" id="ARBA00022676"/>
    </source>
</evidence>
<accession>A0A5R9EEJ3</accession>
<feature type="transmembrane region" description="Helical" evidence="17">
    <location>
        <begin position="318"/>
        <end position="339"/>
    </location>
</feature>
<comment type="similarity">
    <text evidence="11">Belongs to the SEDS family. FtsW subfamily.</text>
</comment>
<proteinExistence type="inferred from homology"/>
<sequence length="425" mass="46942">MRRRLMANNEEHHDASKSMRLKKSLKGFFSKKEMTKNFRLIDKSIVLITTLLVVIGLISVFSATMYGNPISAITTQSLSVVIGVTIIGIMLVVPFELFKNIRLILLMMTILIVLLGYTLATQESVWGATSWFLVLGVSFQPSEFVKVIGILVISWLIKYYDREVILTKRKLPNWINVNNAAIASLVISWFLILLQPDLGMLIILTVTLGLIFLLTKGSLKWNVIAYSVVFVGYLLLTIIGRQFGDWLVSKDFHMFERIASFIDPFRYSSDSGYQIIQGLMAFSRGGWFGMGLGEGVSKQGALPVIESDYILANIAEELGLIGVLVVVGLLFSLIVIIYQRAAASTELYRKSVLIGVASLLLVQSVINIGGVVSILPLTGVTLPFISYGGTSMIAMLSAIGLALRMIVEEGKEPNINLVYSKQKGE</sequence>
<evidence type="ECO:0000256" key="11">
    <source>
        <dbReference type="ARBA" id="ARBA00038053"/>
    </source>
</evidence>
<keyword evidence="6" id="KW-0573">Peptidoglycan synthesis</keyword>
<keyword evidence="8 17" id="KW-0472">Membrane</keyword>
<feature type="transmembrane region" description="Helical" evidence="17">
    <location>
        <begin position="174"/>
        <end position="192"/>
    </location>
</feature>
<evidence type="ECO:0000256" key="17">
    <source>
        <dbReference type="SAM" id="Phobius"/>
    </source>
</evidence>
<feature type="transmembrane region" description="Helical" evidence="17">
    <location>
        <begin position="223"/>
        <end position="244"/>
    </location>
</feature>
<feature type="transmembrane region" description="Helical" evidence="17">
    <location>
        <begin position="351"/>
        <end position="378"/>
    </location>
</feature>
<dbReference type="InterPro" id="IPR001182">
    <property type="entry name" value="FtsW/RodA"/>
</dbReference>
<dbReference type="EMBL" id="VBSP01000008">
    <property type="protein sequence ID" value="TLQ48745.1"/>
    <property type="molecule type" value="Genomic_DNA"/>
</dbReference>
<evidence type="ECO:0000256" key="7">
    <source>
        <dbReference type="ARBA" id="ARBA00022989"/>
    </source>
</evidence>
<evidence type="ECO:0000256" key="4">
    <source>
        <dbReference type="ARBA" id="ARBA00022692"/>
    </source>
</evidence>
<feature type="transmembrane region" description="Helical" evidence="17">
    <location>
        <begin position="131"/>
        <end position="153"/>
    </location>
</feature>
<protein>
    <recommendedName>
        <fullName evidence="12">Probable peptidoglycan glycosyltransferase FtsW</fullName>
        <ecNumber evidence="14">2.4.99.28</ecNumber>
    </recommendedName>
    <alternativeName>
        <fullName evidence="13">Cell division protein FtsW</fullName>
    </alternativeName>
    <alternativeName>
        <fullName evidence="10">Cell wall polymerase</fullName>
    </alternativeName>
    <alternativeName>
        <fullName evidence="9">Peptidoglycan polymerase</fullName>
    </alternativeName>
</protein>
<evidence type="ECO:0000313" key="18">
    <source>
        <dbReference type="EMBL" id="TLQ48745.1"/>
    </source>
</evidence>
<evidence type="ECO:0000256" key="6">
    <source>
        <dbReference type="ARBA" id="ARBA00022984"/>
    </source>
</evidence>
<gene>
    <name evidence="18" type="ORF">FEZ33_03600</name>
</gene>
<keyword evidence="7 17" id="KW-1133">Transmembrane helix</keyword>
<reference evidence="18 19" key="1">
    <citation type="submission" date="2019-05" db="EMBL/GenBank/DDBJ databases">
        <title>The metagenome of a microbial culture collection derived from dairy environment covers the genomic content of the human microbiome.</title>
        <authorList>
            <person name="Roder T."/>
            <person name="Wuthrich D."/>
            <person name="Sattari Z."/>
            <person name="Von Ah U."/>
            <person name="Bar C."/>
            <person name="Ronchi F."/>
            <person name="Macpherson A.J."/>
            <person name="Ganal-Vonarburg S.C."/>
            <person name="Bruggmann R."/>
            <person name="Vergeres G."/>
        </authorList>
    </citation>
    <scope>NUCLEOTIDE SEQUENCE [LARGE SCALE GENOMIC DNA]</scope>
    <source>
        <strain evidence="18 19">FAM 24227</strain>
    </source>
</reference>
<feature type="transmembrane region" description="Helical" evidence="17">
    <location>
        <begin position="44"/>
        <end position="67"/>
    </location>
</feature>
<feature type="transmembrane region" description="Helical" evidence="17">
    <location>
        <begin position="384"/>
        <end position="407"/>
    </location>
</feature>
<name>A0A5R9EEJ3_9LACT</name>
<dbReference type="GO" id="GO:0008955">
    <property type="term" value="F:peptidoglycan glycosyltransferase activity"/>
    <property type="evidence" value="ECO:0007669"/>
    <property type="project" value="UniProtKB-EC"/>
</dbReference>
<dbReference type="PANTHER" id="PTHR30474:SF2">
    <property type="entry name" value="PEPTIDOGLYCAN GLYCOSYLTRANSFERASE FTSW-RELATED"/>
    <property type="match status" value="1"/>
</dbReference>
<comment type="subcellular location">
    <subcellularLocation>
        <location evidence="1">Membrane</location>
        <topology evidence="1">Multi-pass membrane protein</topology>
    </subcellularLocation>
</comment>
<feature type="transmembrane region" description="Helical" evidence="17">
    <location>
        <begin position="100"/>
        <end position="119"/>
    </location>
</feature>
<dbReference type="GO" id="GO:0005886">
    <property type="term" value="C:plasma membrane"/>
    <property type="evidence" value="ECO:0007669"/>
    <property type="project" value="TreeGrafter"/>
</dbReference>
<evidence type="ECO:0000256" key="8">
    <source>
        <dbReference type="ARBA" id="ARBA00023136"/>
    </source>
</evidence>
<organism evidence="18 19">
    <name type="scientific">Ruoffia tabacinasalis</name>
    <dbReference type="NCBI Taxonomy" id="87458"/>
    <lineage>
        <taxon>Bacteria</taxon>
        <taxon>Bacillati</taxon>
        <taxon>Bacillota</taxon>
        <taxon>Bacilli</taxon>
        <taxon>Lactobacillales</taxon>
        <taxon>Aerococcaceae</taxon>
        <taxon>Ruoffia</taxon>
    </lineage>
</organism>
<dbReference type="PANTHER" id="PTHR30474">
    <property type="entry name" value="CELL CYCLE PROTEIN"/>
    <property type="match status" value="1"/>
</dbReference>
<keyword evidence="3" id="KW-0808">Transferase</keyword>
<comment type="caution">
    <text evidence="18">The sequence shown here is derived from an EMBL/GenBank/DDBJ whole genome shotgun (WGS) entry which is preliminary data.</text>
</comment>
<dbReference type="GO" id="GO:0032153">
    <property type="term" value="C:cell division site"/>
    <property type="evidence" value="ECO:0007669"/>
    <property type="project" value="TreeGrafter"/>
</dbReference>
<evidence type="ECO:0000256" key="1">
    <source>
        <dbReference type="ARBA" id="ARBA00004141"/>
    </source>
</evidence>
<dbReference type="Proteomes" id="UP000306420">
    <property type="component" value="Unassembled WGS sequence"/>
</dbReference>
<evidence type="ECO:0000256" key="5">
    <source>
        <dbReference type="ARBA" id="ARBA00022960"/>
    </source>
</evidence>
<dbReference type="EC" id="2.4.99.28" evidence="14"/>
<evidence type="ECO:0000256" key="14">
    <source>
        <dbReference type="ARBA" id="ARBA00044770"/>
    </source>
</evidence>
<dbReference type="GO" id="GO:0051301">
    <property type="term" value="P:cell division"/>
    <property type="evidence" value="ECO:0007669"/>
    <property type="project" value="InterPro"/>
</dbReference>
<dbReference type="GO" id="GO:0009252">
    <property type="term" value="P:peptidoglycan biosynthetic process"/>
    <property type="evidence" value="ECO:0007669"/>
    <property type="project" value="UniProtKB-KW"/>
</dbReference>
<feature type="transmembrane region" description="Helical" evidence="17">
    <location>
        <begin position="198"/>
        <end position="216"/>
    </location>
</feature>
<keyword evidence="2" id="KW-0328">Glycosyltransferase</keyword>
<keyword evidence="4 17" id="KW-0812">Transmembrane</keyword>
<dbReference type="GO" id="GO:0008360">
    <property type="term" value="P:regulation of cell shape"/>
    <property type="evidence" value="ECO:0007669"/>
    <property type="project" value="UniProtKB-KW"/>
</dbReference>
<dbReference type="Pfam" id="PF01098">
    <property type="entry name" value="FTSW_RODA_SPOVE"/>
    <property type="match status" value="1"/>
</dbReference>
<evidence type="ECO:0000256" key="15">
    <source>
        <dbReference type="ARBA" id="ARBA00049902"/>
    </source>
</evidence>
<evidence type="ECO:0000256" key="16">
    <source>
        <dbReference type="ARBA" id="ARBA00049966"/>
    </source>
</evidence>
<evidence type="ECO:0000256" key="3">
    <source>
        <dbReference type="ARBA" id="ARBA00022679"/>
    </source>
</evidence>
<evidence type="ECO:0000256" key="12">
    <source>
        <dbReference type="ARBA" id="ARBA00041185"/>
    </source>
</evidence>
<dbReference type="AlphaFoldDB" id="A0A5R9EEJ3"/>
<evidence type="ECO:0000256" key="13">
    <source>
        <dbReference type="ARBA" id="ARBA00041418"/>
    </source>
</evidence>
<dbReference type="GO" id="GO:0015648">
    <property type="term" value="F:lipid-linked peptidoglycan transporter activity"/>
    <property type="evidence" value="ECO:0007669"/>
    <property type="project" value="TreeGrafter"/>
</dbReference>
<dbReference type="OrthoDB" id="9812661at2"/>
<keyword evidence="5" id="KW-0133">Cell shape</keyword>